<sequence>MEITLFRLIFNNIFLKKFIFDKVYVVCKLGCEQHFSWSELIKIPKVLTGHSYFHQLKHYISTSGTRNIRINEYEKKLNYHCSTEIFRNAIKCGTVEMLQYLIDHLNVDIENHIDIRSRYNHRKASEDMFYESYSTLNSILFGASQYGRLDMIRHLLERYPIYGWNFHRALVKAPLSKDIEVLMFFVEKSIGIAKDLSHTNNVFNMASIVGSIEMIQYLCVNRSCDLSTCNVFLYAIKSGHLEFIEFLFSNTEYYQQFIGKDKDYLIMSAAMNNHSEIVKLLIKNGFQSNSNLCNEFCRHGNLPMLKWIKENSSDAFTDKSINYAATNGHLEVVVWICQNTTFECSLTTWSRAAEKGHLQVLEWIANNTTIPRFSFDAFEKAVGNGHLSVIEWLHKNNNQTIPYQSEVMDISAKSGDLNLLKWMYDNIKLPFTKKAIKYLVNGNHMEALKWLYENGGIDCSGGSKLMKSAAKNGHIAILQWLNDNIQEECSYDSMVAPVLQGDLNTMIWLHQNRTEIKCSNREMVVAAREGHLDILQWLNENRSDAFCSIEAMEMAFLSAHSNVAKWLHTNRTDCNLGLIDMENLKDSLFRYDRPHIIKWVISEIPNDKLNYLYQLLLEDQYVNNTSKKILKDYLSDIVF</sequence>
<keyword evidence="2" id="KW-1185">Reference proteome</keyword>
<dbReference type="Proteomes" id="UP000001396">
    <property type="component" value="Unassembled WGS sequence"/>
</dbReference>
<dbReference type="SUPFAM" id="SSF48403">
    <property type="entry name" value="Ankyrin repeat"/>
    <property type="match status" value="2"/>
</dbReference>
<accession>D3BB59</accession>
<dbReference type="AlphaFoldDB" id="D3BB59"/>
<dbReference type="PANTHER" id="PTHR46586">
    <property type="entry name" value="ANKYRIN REPEAT-CONTAINING PROTEIN"/>
    <property type="match status" value="1"/>
</dbReference>
<evidence type="ECO:0000313" key="2">
    <source>
        <dbReference type="Proteomes" id="UP000001396"/>
    </source>
</evidence>
<reference evidence="1 2" key="1">
    <citation type="journal article" date="2011" name="Genome Res.">
        <title>Phylogeny-wide analysis of social amoeba genomes highlights ancient origins for complex intercellular communication.</title>
        <authorList>
            <person name="Heidel A.J."/>
            <person name="Lawal H.M."/>
            <person name="Felder M."/>
            <person name="Schilde C."/>
            <person name="Helps N.R."/>
            <person name="Tunggal B."/>
            <person name="Rivero F."/>
            <person name="John U."/>
            <person name="Schleicher M."/>
            <person name="Eichinger L."/>
            <person name="Platzer M."/>
            <person name="Noegel A.A."/>
            <person name="Schaap P."/>
            <person name="Gloeckner G."/>
        </authorList>
    </citation>
    <scope>NUCLEOTIDE SEQUENCE [LARGE SCALE GENOMIC DNA]</scope>
    <source>
        <strain evidence="2">ATCC 26659 / Pp 5 / PN500</strain>
    </source>
</reference>
<protein>
    <recommendedName>
        <fullName evidence="3">Ankyrin repeat protein</fullName>
    </recommendedName>
</protein>
<dbReference type="SMART" id="SM00248">
    <property type="entry name" value="ANK"/>
    <property type="match status" value="7"/>
</dbReference>
<proteinExistence type="predicted"/>
<organism evidence="1 2">
    <name type="scientific">Heterostelium pallidum (strain ATCC 26659 / Pp 5 / PN500)</name>
    <name type="common">Cellular slime mold</name>
    <name type="synonym">Polysphondylium pallidum</name>
    <dbReference type="NCBI Taxonomy" id="670386"/>
    <lineage>
        <taxon>Eukaryota</taxon>
        <taxon>Amoebozoa</taxon>
        <taxon>Evosea</taxon>
        <taxon>Eumycetozoa</taxon>
        <taxon>Dictyostelia</taxon>
        <taxon>Acytosteliales</taxon>
        <taxon>Acytosteliaceae</taxon>
        <taxon>Heterostelium</taxon>
    </lineage>
</organism>
<dbReference type="InterPro" id="IPR002110">
    <property type="entry name" value="Ankyrin_rpt"/>
</dbReference>
<dbReference type="PANTHER" id="PTHR46586:SF3">
    <property type="entry name" value="ANKYRIN REPEAT-CONTAINING PROTEIN"/>
    <property type="match status" value="1"/>
</dbReference>
<dbReference type="GeneID" id="31361275"/>
<dbReference type="Pfam" id="PF12796">
    <property type="entry name" value="Ank_2"/>
    <property type="match status" value="1"/>
</dbReference>
<dbReference type="EMBL" id="ADBJ01000025">
    <property type="protein sequence ID" value="EFA81796.1"/>
    <property type="molecule type" value="Genomic_DNA"/>
</dbReference>
<dbReference type="Gene3D" id="1.25.40.20">
    <property type="entry name" value="Ankyrin repeat-containing domain"/>
    <property type="match status" value="2"/>
</dbReference>
<evidence type="ECO:0000313" key="1">
    <source>
        <dbReference type="EMBL" id="EFA81796.1"/>
    </source>
</evidence>
<dbReference type="InterPro" id="IPR036770">
    <property type="entry name" value="Ankyrin_rpt-contain_sf"/>
</dbReference>
<evidence type="ECO:0008006" key="3">
    <source>
        <dbReference type="Google" id="ProtNLM"/>
    </source>
</evidence>
<dbReference type="STRING" id="670386.D3BB59"/>
<name>D3BB59_HETP5</name>
<gene>
    <name evidence="1" type="ORF">PPL_05791</name>
</gene>
<dbReference type="RefSeq" id="XP_020433913.1">
    <property type="nucleotide sequence ID" value="XM_020576664.1"/>
</dbReference>
<comment type="caution">
    <text evidence="1">The sequence shown here is derived from an EMBL/GenBank/DDBJ whole genome shotgun (WGS) entry which is preliminary data.</text>
</comment>
<dbReference type="Pfam" id="PF13637">
    <property type="entry name" value="Ank_4"/>
    <property type="match status" value="2"/>
</dbReference>
<dbReference type="InterPro" id="IPR052050">
    <property type="entry name" value="SecEffector_AnkRepeat"/>
</dbReference>
<dbReference type="InParanoid" id="D3BB59"/>